<dbReference type="EMBL" id="KJ019162">
    <property type="protein sequence ID" value="AIX46400.1"/>
    <property type="molecule type" value="Genomic_DNA"/>
</dbReference>
<dbReference type="EMBL" id="KJ019048">
    <property type="protein sequence ID" value="AIX19149.1"/>
    <property type="molecule type" value="Genomic_DNA"/>
</dbReference>
<dbReference type="EMBL" id="KJ019117">
    <property type="protein sequence ID" value="AIX35671.1"/>
    <property type="molecule type" value="Genomic_DNA"/>
</dbReference>
<dbReference type="Proteomes" id="UP000185346">
    <property type="component" value="Segment"/>
</dbReference>
<dbReference type="OrthoDB" id="22174at10239"/>
<evidence type="ECO:0000313" key="20">
    <source>
        <dbReference type="EMBL" id="AIX25770.1"/>
    </source>
</evidence>
<dbReference type="EMBL" id="KJ019062">
    <property type="protein sequence ID" value="AIX22460.1"/>
    <property type="molecule type" value="Genomic_DNA"/>
</dbReference>
<dbReference type="EMBL" id="KJ019165">
    <property type="protein sequence ID" value="AIX47042.1"/>
    <property type="molecule type" value="Genomic_DNA"/>
</dbReference>
<evidence type="ECO:0000313" key="8">
    <source>
        <dbReference type="EMBL" id="AIX18712.1"/>
    </source>
</evidence>
<dbReference type="Proteomes" id="UP000185384">
    <property type="component" value="Segment"/>
</dbReference>
<dbReference type="EMBL" id="KJ019072">
    <property type="protein sequence ID" value="AIX24686.1"/>
    <property type="molecule type" value="Genomic_DNA"/>
</dbReference>
<dbReference type="EMBL" id="KJ019139">
    <property type="protein sequence ID" value="AIX40489.1"/>
    <property type="molecule type" value="Genomic_DNA"/>
</dbReference>
<sequence>MDVKLLRIVSGEEIVAEVVSWENGLITLKNCLAVLPQGTTYGFMQWATVIDPDNPDVTLSMDHVIYVATAHPSVVAKYNEMYGSVIVPEEKKLIL</sequence>
<evidence type="ECO:0000313" key="23">
    <source>
        <dbReference type="EMBL" id="AIX26423.1"/>
    </source>
</evidence>
<evidence type="ECO:0000313" key="5">
    <source>
        <dbReference type="EMBL" id="AIX16032.1"/>
    </source>
</evidence>
<dbReference type="EMBL" id="KJ019136">
    <property type="protein sequence ID" value="AIX39852.1"/>
    <property type="molecule type" value="Genomic_DNA"/>
</dbReference>
<dbReference type="Proteomes" id="UP000185375">
    <property type="component" value="Segment"/>
</dbReference>
<dbReference type="EMBL" id="KJ019115">
    <property type="protein sequence ID" value="AIX35249.1"/>
    <property type="molecule type" value="Genomic_DNA"/>
</dbReference>
<dbReference type="Proteomes" id="UP000185356">
    <property type="component" value="Segment"/>
</dbReference>
<dbReference type="Proteomes" id="UP000185376">
    <property type="component" value="Segment"/>
</dbReference>
<dbReference type="Proteomes" id="UP000185343">
    <property type="component" value="Segment"/>
</dbReference>
<dbReference type="Proteomes" id="UP000185348">
    <property type="component" value="Segment"/>
</dbReference>
<dbReference type="EMBL" id="KJ019112">
    <property type="protein sequence ID" value="AIX34605.1"/>
    <property type="molecule type" value="Genomic_DNA"/>
</dbReference>
<evidence type="ECO:0000313" key="49">
    <source>
        <dbReference type="Proteomes" id="UP000185365"/>
    </source>
</evidence>
<dbReference type="EMBL" id="KJ019047">
    <property type="protein sequence ID" value="AIX18930.1"/>
    <property type="molecule type" value="Genomic_DNA"/>
</dbReference>
<evidence type="ECO:0000313" key="39">
    <source>
        <dbReference type="EMBL" id="AIX38777.1"/>
    </source>
</evidence>
<gene>
    <name evidence="40" type="ORF">Syn7803C102_126</name>
    <name evidence="41" type="ORF">Syn7803C108_127</name>
    <name evidence="42" type="ORF">Syn7803C109_126</name>
    <name evidence="43" type="ORF">Syn7803C35_126</name>
    <name evidence="44" type="ORF">Syn7803C37_127</name>
    <name evidence="45" type="ORF">Syn7803C39_126</name>
    <name evidence="46" type="ORF">Syn7803C40_126</name>
    <name evidence="1" type="ORF">Syn7803C45_127</name>
    <name evidence="2" type="ORF">Syn7803C46_126</name>
    <name evidence="3" type="ORF">Syn7803C48_126</name>
    <name evidence="4" type="ORF">Syn7803C49_126</name>
    <name evidence="5" type="ORF">Syn7803C54_127</name>
    <name evidence="6" type="ORF">Syn7803C55_123</name>
    <name evidence="7" type="ORF">Syn7803C57_126</name>
    <name evidence="8" type="ORF">Syn7803C72_126</name>
    <name evidence="9" type="ORF">Syn7803C73_126</name>
    <name evidence="10" type="ORF">Syn7803C75_127</name>
    <name evidence="11" type="ORF">Syn7803C77_126</name>
    <name evidence="12" type="ORF">Syn7803C88_126</name>
    <name evidence="13" type="ORF">Syn7803C89_126</name>
    <name evidence="14" type="ORF">Syn7803C93_126</name>
    <name evidence="15" type="ORF">Syn7803US104_127</name>
    <name evidence="16" type="ORF">Syn7803US108_126</name>
    <name evidence="17" type="ORF">Syn7803US109_127</name>
    <name evidence="18" type="ORF">Syn7803US110_126</name>
    <name evidence="19" type="ORF">Syn7803US111_126</name>
    <name evidence="20" type="ORF">Syn7803US113_126</name>
    <name evidence="21" type="ORF">Syn7803US114_126</name>
    <name evidence="22" type="ORF">Syn7803US115_125</name>
    <name evidence="23" type="ORF">Syn7803US116_126</name>
    <name evidence="24" type="ORF">Syn7803US122_126</name>
    <name evidence="25" type="ORF">Syn7803US59_126</name>
    <name evidence="26" type="ORF">Syn7803US5_127</name>
    <name evidence="27" type="ORF">Syn7803US61_125</name>
    <name evidence="28" type="ORF">Syn7803US63_125</name>
    <name evidence="29" type="ORF">Syn7803US64_126</name>
    <name evidence="30" type="ORF">Syn7803US65_128</name>
    <name evidence="31" type="ORF">Syn7803US71_126</name>
    <name evidence="32" type="ORF">Syn7803US78_126</name>
    <name evidence="33" type="ORF">Syn7803US80_128</name>
    <name evidence="34" type="ORF">Syn7803US82_126</name>
    <name evidence="35" type="ORF">Syn7803US83_126</name>
    <name evidence="36" type="ORF">Syn7803US85_126</name>
    <name evidence="37" type="ORF">Syn7803US89_126</name>
    <name evidence="38" type="ORF">Syn7803US94_127</name>
    <name evidence="39" type="ORF">Syn7803US95_127</name>
</gene>
<dbReference type="Proteomes" id="UP000185355">
    <property type="component" value="Segment"/>
</dbReference>
<dbReference type="Proteomes" id="UP000185385">
    <property type="component" value="Segment"/>
</dbReference>
<dbReference type="EMBL" id="KJ019080">
    <property type="protein sequence ID" value="AIX26423.1"/>
    <property type="molecule type" value="Genomic_DNA"/>
</dbReference>
<evidence type="ECO:0000313" key="30">
    <source>
        <dbReference type="EMBL" id="AIX36110.1"/>
    </source>
</evidence>
<evidence type="ECO:0000313" key="10">
    <source>
        <dbReference type="EMBL" id="AIX19149.1"/>
    </source>
</evidence>
<evidence type="ECO:0000313" key="28">
    <source>
        <dbReference type="EMBL" id="AIX35671.1"/>
    </source>
</evidence>
<dbReference type="EMBL" id="KJ019074">
    <property type="protein sequence ID" value="AIX25122.1"/>
    <property type="molecule type" value="Genomic_DNA"/>
</dbReference>
<dbReference type="EMBL" id="KJ019120">
    <property type="protein sequence ID" value="AIX36328.1"/>
    <property type="molecule type" value="Genomic_DNA"/>
</dbReference>
<dbReference type="EMBL" id="KJ019160">
    <property type="protein sequence ID" value="AIX45963.1"/>
    <property type="molecule type" value="Genomic_DNA"/>
</dbReference>
<dbReference type="EMBL" id="KJ019131">
    <property type="protein sequence ID" value="AIX38777.1"/>
    <property type="molecule type" value="Genomic_DNA"/>
</dbReference>
<evidence type="ECO:0000313" key="26">
    <source>
        <dbReference type="EMBL" id="AIX34825.1"/>
    </source>
</evidence>
<dbReference type="EMBL" id="KJ019079">
    <property type="protein sequence ID" value="AIX26205.1"/>
    <property type="molecule type" value="Genomic_DNA"/>
</dbReference>
<dbReference type="Proteomes" id="UP000185366">
    <property type="component" value="Segment"/>
</dbReference>
<evidence type="ECO:0000313" key="1">
    <source>
        <dbReference type="EMBL" id="AIX14738.1"/>
    </source>
</evidence>
<evidence type="ECO:0000313" key="33">
    <source>
        <dbReference type="EMBL" id="AIX37254.1"/>
    </source>
</evidence>
<dbReference type="Proteomes" id="UP000185352">
    <property type="component" value="Segment"/>
</dbReference>
<evidence type="ECO:0000313" key="27">
    <source>
        <dbReference type="EMBL" id="AIX35249.1"/>
    </source>
</evidence>
<dbReference type="EMBL" id="KJ019118">
    <property type="protein sequence ID" value="AIX35889.1"/>
    <property type="molecule type" value="Genomic_DNA"/>
</dbReference>
<dbReference type="Proteomes" id="UP000185365">
    <property type="component" value="Segment"/>
</dbReference>
<dbReference type="Proteomes" id="UP000185374">
    <property type="component" value="Segment"/>
</dbReference>
<evidence type="ECO:0000313" key="31">
    <source>
        <dbReference type="EMBL" id="AIX36328.1"/>
    </source>
</evidence>
<evidence type="ECO:0000313" key="38">
    <source>
        <dbReference type="EMBL" id="AIX38559.1"/>
    </source>
</evidence>
<evidence type="ECO:0000313" key="29">
    <source>
        <dbReference type="EMBL" id="AIX35889.1"/>
    </source>
</evidence>
<dbReference type="EMBL" id="KJ019140">
    <property type="protein sequence ID" value="AIX40707.1"/>
    <property type="molecule type" value="Genomic_DNA"/>
</dbReference>
<dbReference type="Proteomes" id="UP000185361">
    <property type="component" value="Segment"/>
</dbReference>
<dbReference type="Proteomes" id="UP000033003">
    <property type="component" value="Segment"/>
</dbReference>
<dbReference type="Proteomes" id="UP000185382">
    <property type="component" value="Segment"/>
</dbReference>
<evidence type="ECO:0000313" key="40">
    <source>
        <dbReference type="EMBL" id="AIX39852.1"/>
    </source>
</evidence>
<dbReference type="Proteomes" id="UP000185363">
    <property type="component" value="Segment"/>
</dbReference>
<dbReference type="EMBL" id="KJ019057">
    <property type="protein sequence ID" value="AIX21231.1"/>
    <property type="molecule type" value="Genomic_DNA"/>
</dbReference>
<dbReference type="Proteomes" id="UP000185373">
    <property type="component" value="Segment"/>
</dbReference>
<dbReference type="Proteomes" id="UP000185383">
    <property type="component" value="Segment"/>
</dbReference>
<dbReference type="EMBL" id="KJ019032">
    <property type="protein sequence ID" value="AIX15602.1"/>
    <property type="molecule type" value="Genomic_DNA"/>
</dbReference>
<dbReference type="Proteomes" id="UP000220606">
    <property type="component" value="Segment"/>
</dbReference>
<evidence type="ECO:0000313" key="46">
    <source>
        <dbReference type="EMBL" id="AIX47042.1"/>
    </source>
</evidence>
<dbReference type="EMBL" id="KJ019050">
    <property type="protein sequence ID" value="AIX19583.1"/>
    <property type="molecule type" value="Genomic_DNA"/>
</dbReference>
<dbReference type="Proteomes" id="UP000185345">
    <property type="component" value="Segment"/>
</dbReference>
<dbReference type="Proteomes" id="UP000185368">
    <property type="component" value="Segment"/>
</dbReference>
<dbReference type="EMBL" id="KJ019121">
    <property type="protein sequence ID" value="AIX36545.1"/>
    <property type="molecule type" value="Genomic_DNA"/>
</dbReference>
<evidence type="ECO:0000313" key="24">
    <source>
        <dbReference type="EMBL" id="AIX27059.1"/>
    </source>
</evidence>
<dbReference type="EMBL" id="KJ019124">
    <property type="protein sequence ID" value="AIX37254.1"/>
    <property type="molecule type" value="Genomic_DNA"/>
</dbReference>
<evidence type="ECO:0000313" key="11">
    <source>
        <dbReference type="EMBL" id="AIX19583.1"/>
    </source>
</evidence>
<dbReference type="Gene3D" id="2.30.30.100">
    <property type="match status" value="1"/>
</dbReference>
<dbReference type="Proteomes" id="UP000185353">
    <property type="component" value="Segment"/>
</dbReference>
<evidence type="ECO:0000313" key="18">
    <source>
        <dbReference type="EMBL" id="AIX25122.1"/>
    </source>
</evidence>
<evidence type="ECO:0000313" key="34">
    <source>
        <dbReference type="EMBL" id="AIX37472.1"/>
    </source>
</evidence>
<dbReference type="Proteomes" id="UP000185358">
    <property type="component" value="Segment"/>
</dbReference>
<evidence type="ECO:0000313" key="44">
    <source>
        <dbReference type="EMBL" id="AIX46400.1"/>
    </source>
</evidence>
<dbReference type="EMBL" id="KJ019046">
    <property type="protein sequence ID" value="AIX18712.1"/>
    <property type="molecule type" value="Genomic_DNA"/>
</dbReference>
<dbReference type="GeneID" id="24171537"/>
<dbReference type="EMBL" id="KJ019036">
    <property type="protein sequence ID" value="AIX16433.1"/>
    <property type="molecule type" value="Genomic_DNA"/>
</dbReference>
<evidence type="ECO:0000313" key="48">
    <source>
        <dbReference type="Proteomes" id="UP000185343"/>
    </source>
</evidence>
<protein>
    <submittedName>
        <fullName evidence="16">Uncharacterized protein</fullName>
    </submittedName>
</protein>
<dbReference type="Proteomes" id="UP000185354">
    <property type="component" value="Segment"/>
</dbReference>
<evidence type="ECO:0000313" key="15">
    <source>
        <dbReference type="EMBL" id="AIX24252.1"/>
    </source>
</evidence>
<dbReference type="Proteomes" id="UP000185350">
    <property type="component" value="Segment"/>
</dbReference>
<dbReference type="Proteomes" id="UP000185381">
    <property type="component" value="Genome"/>
</dbReference>
<evidence type="ECO:0000313" key="6">
    <source>
        <dbReference type="EMBL" id="AIX16248.1"/>
    </source>
</evidence>
<dbReference type="Proteomes" id="UP000185349">
    <property type="component" value="Segment"/>
</dbReference>
<evidence type="ECO:0000313" key="3">
    <source>
        <dbReference type="EMBL" id="AIX15384.1"/>
    </source>
</evidence>
<dbReference type="EMBL" id="KJ019164">
    <property type="protein sequence ID" value="AIX46825.1"/>
    <property type="molecule type" value="Genomic_DNA"/>
</dbReference>
<dbReference type="EMBL" id="KJ019125">
    <property type="protein sequence ID" value="AIX37472.1"/>
    <property type="molecule type" value="Genomic_DNA"/>
</dbReference>
<dbReference type="Proteomes" id="UP000185380">
    <property type="component" value="Segment"/>
</dbReference>
<name>A0A0E3FCJ9_9CAUD</name>
<organism evidence="16 50">
    <name type="scientific">Synechococcus phage ACG-2014d</name>
    <dbReference type="NCBI Taxonomy" id="1493509"/>
    <lineage>
        <taxon>Viruses</taxon>
        <taxon>Duplodnaviria</taxon>
        <taxon>Heunggongvirae</taxon>
        <taxon>Uroviricota</taxon>
        <taxon>Caudoviricetes</taxon>
        <taxon>Pantevenvirales</taxon>
        <taxon>Kyanoviridae</taxon>
        <taxon>Lowelvirus</taxon>
        <taxon>Lowelvirus tuscon4d</taxon>
    </lineage>
</organism>
<dbReference type="Proteomes" id="UP000185377">
    <property type="component" value="Segment"/>
</dbReference>
<evidence type="ECO:0000313" key="14">
    <source>
        <dbReference type="EMBL" id="AIX22460.1"/>
    </source>
</evidence>
<evidence type="ECO:0000313" key="25">
    <source>
        <dbReference type="EMBL" id="AIX34605.1"/>
    </source>
</evidence>
<evidence type="ECO:0000313" key="50">
    <source>
        <dbReference type="Proteomes" id="UP000185382"/>
    </source>
</evidence>
<dbReference type="EMBL" id="KJ019029">
    <property type="protein sequence ID" value="AIX14957.1"/>
    <property type="molecule type" value="Genomic_DNA"/>
</dbReference>
<evidence type="ECO:0000313" key="43">
    <source>
        <dbReference type="EMBL" id="AIX45963.1"/>
    </source>
</evidence>
<dbReference type="Proteomes" id="UP000185360">
    <property type="component" value="Genome"/>
</dbReference>
<dbReference type="EMBL" id="KJ019113">
    <property type="protein sequence ID" value="AIX34825.1"/>
    <property type="molecule type" value="Genomic_DNA"/>
</dbReference>
<dbReference type="EMBL" id="KJ019070">
    <property type="protein sequence ID" value="AIX24252.1"/>
    <property type="molecule type" value="Genomic_DNA"/>
</dbReference>
<accession>A0A0E3FCJ9</accession>
<evidence type="ECO:0000313" key="41">
    <source>
        <dbReference type="EMBL" id="AIX40489.1"/>
    </source>
</evidence>
<evidence type="ECO:0000313" key="47">
    <source>
        <dbReference type="Proteomes" id="UP000033003"/>
    </source>
</evidence>
<dbReference type="Proteomes" id="UP000185364">
    <property type="component" value="Segment"/>
</dbReference>
<dbReference type="EMBL" id="KJ019034">
    <property type="protein sequence ID" value="AIX16032.1"/>
    <property type="molecule type" value="Genomic_DNA"/>
</dbReference>
<dbReference type="Proteomes" id="UP000185378">
    <property type="component" value="Segment"/>
</dbReference>
<dbReference type="Proteomes" id="UP000185357">
    <property type="component" value="Segment"/>
</dbReference>
<evidence type="ECO:0000313" key="21">
    <source>
        <dbReference type="EMBL" id="AIX25988.1"/>
    </source>
</evidence>
<dbReference type="EMBL" id="KJ019130">
    <property type="protein sequence ID" value="AIX38559.1"/>
    <property type="molecule type" value="Genomic_DNA"/>
</dbReference>
<dbReference type="EMBL" id="KJ019028">
    <property type="protein sequence ID" value="AIX14738.1"/>
    <property type="molecule type" value="Genomic_DNA"/>
</dbReference>
<dbReference type="RefSeq" id="YP_009133469.1">
    <property type="nucleotide sequence ID" value="NC_026923.1"/>
</dbReference>
<dbReference type="KEGG" id="vg:24171537"/>
<proteinExistence type="predicted"/>
<dbReference type="EMBL" id="KJ019056">
    <property type="protein sequence ID" value="AIX21014.1"/>
    <property type="molecule type" value="Genomic_DNA"/>
</dbReference>
<evidence type="ECO:0000313" key="42">
    <source>
        <dbReference type="EMBL" id="AIX40707.1"/>
    </source>
</evidence>
<dbReference type="Proteomes" id="UP000185369">
    <property type="component" value="Segment"/>
</dbReference>
<evidence type="ECO:0000313" key="2">
    <source>
        <dbReference type="EMBL" id="AIX14957.1"/>
    </source>
</evidence>
<dbReference type="Proteomes" id="UP000185386">
    <property type="component" value="Segment"/>
</dbReference>
<evidence type="ECO:0000313" key="19">
    <source>
        <dbReference type="EMBL" id="AIX25341.1"/>
    </source>
</evidence>
<dbReference type="Proteomes" id="UP000185347">
    <property type="component" value="Segment"/>
</dbReference>
<dbReference type="Proteomes" id="UP000185371">
    <property type="component" value="Segment"/>
</dbReference>
<evidence type="ECO:0000313" key="17">
    <source>
        <dbReference type="EMBL" id="AIX24905.1"/>
    </source>
</evidence>
<evidence type="ECO:0000313" key="7">
    <source>
        <dbReference type="EMBL" id="AIX16433.1"/>
    </source>
</evidence>
<reference evidence="47 48" key="1">
    <citation type="submission" date="2013-12" db="EMBL/GenBank/DDBJ databases">
        <title>Ecological redundancy of diverse viral populations within a natural community.</title>
        <authorList>
            <person name="Gregory A.C."/>
            <person name="LaButti K."/>
            <person name="Copeland A."/>
            <person name="Woyke T."/>
            <person name="Sullivan M.B."/>
        </authorList>
    </citation>
    <scope>NUCLEOTIDE SEQUENCE [LARGE SCALE GENOMIC DNA]</scope>
    <source>
        <strain evidence="40">Syn7803C102</strain>
        <strain evidence="41">Syn7803C108</strain>
        <strain evidence="42">Syn7803C109</strain>
        <strain evidence="43">Syn7803C35</strain>
        <strain evidence="44">Syn7803C37</strain>
        <strain evidence="45">Syn7803C39</strain>
        <strain evidence="46">Syn7803C40</strain>
        <strain evidence="1">Syn7803C45</strain>
        <strain evidence="2">Syn7803C46</strain>
        <strain evidence="3">Syn7803C48</strain>
        <strain evidence="4">Syn7803C49</strain>
        <strain evidence="5">Syn7803C54</strain>
        <strain evidence="6">Syn7803C55</strain>
        <strain evidence="7">Syn7803C57</strain>
        <strain evidence="8">Syn7803C72</strain>
        <strain evidence="9">Syn7803C73</strain>
        <strain evidence="10">Syn7803C75</strain>
        <strain evidence="11">Syn7803C77</strain>
        <strain evidence="12">Syn7803C88</strain>
        <strain evidence="13">Syn7803C89</strain>
        <strain evidence="14">Syn7803C93</strain>
        <strain evidence="15">Syn7803US104</strain>
        <strain evidence="16">Syn7803US108</strain>
        <strain evidence="17">Syn7803US109</strain>
        <strain evidence="18">Syn7803US110</strain>
        <strain evidence="19">Syn7803US111</strain>
        <strain evidence="20">Syn7803US113</strain>
        <strain evidence="21">Syn7803US114</strain>
        <strain evidence="22">Syn7803US115</strain>
        <strain evidence="23">Syn7803US116</strain>
        <strain evidence="24">Syn7803US122</strain>
        <strain evidence="26">Syn7803US5</strain>
        <strain evidence="25">Syn7803US59</strain>
        <strain evidence="27">Syn7803US61</strain>
        <strain evidence="28">Syn7803US63</strain>
        <strain evidence="29">Syn7803US64</strain>
        <strain evidence="30">Syn7803US65</strain>
        <strain evidence="31">Syn7803US71</strain>
        <strain evidence="32">Syn7803US78</strain>
        <strain evidence="33">Syn7803US80</strain>
        <strain evidence="34">Syn7803US82</strain>
        <strain evidence="35">Syn7803US83</strain>
        <strain evidence="36">Syn7803US85</strain>
        <strain evidence="37">Syn7803US89</strain>
        <strain evidence="38">Syn7803US94</strain>
        <strain evidence="39">Syn7803US95</strain>
    </source>
</reference>
<dbReference type="EMBL" id="KJ019126">
    <property type="protein sequence ID" value="AIX37690.1"/>
    <property type="molecule type" value="Genomic_DNA"/>
</dbReference>
<evidence type="ECO:0000313" key="37">
    <source>
        <dbReference type="EMBL" id="AIX38341.1"/>
    </source>
</evidence>
<dbReference type="Proteomes" id="UP000185344">
    <property type="component" value="Segment"/>
</dbReference>
<evidence type="ECO:0000313" key="45">
    <source>
        <dbReference type="EMBL" id="AIX46825.1"/>
    </source>
</evidence>
<dbReference type="EMBL" id="KJ019129">
    <property type="protein sequence ID" value="AIX38341.1"/>
    <property type="molecule type" value="Genomic_DNA"/>
</dbReference>
<dbReference type="EMBL" id="KJ019073">
    <property type="protein sequence ID" value="AIX24905.1"/>
    <property type="molecule type" value="Genomic_DNA"/>
</dbReference>
<evidence type="ECO:0000313" key="13">
    <source>
        <dbReference type="EMBL" id="AIX21231.1"/>
    </source>
</evidence>
<dbReference type="EMBL" id="KJ019078">
    <property type="protein sequence ID" value="AIX25988.1"/>
    <property type="molecule type" value="Genomic_DNA"/>
</dbReference>
<dbReference type="EMBL" id="KJ019119">
    <property type="protein sequence ID" value="AIX36110.1"/>
    <property type="molecule type" value="Genomic_DNA"/>
</dbReference>
<dbReference type="EMBL" id="KJ019035">
    <property type="protein sequence ID" value="AIX16248.1"/>
    <property type="molecule type" value="Genomic_DNA"/>
</dbReference>
<evidence type="ECO:0000313" key="36">
    <source>
        <dbReference type="EMBL" id="AIX37908.1"/>
    </source>
</evidence>
<evidence type="ECO:0000313" key="22">
    <source>
        <dbReference type="EMBL" id="AIX26205.1"/>
    </source>
</evidence>
<dbReference type="Proteomes" id="UP000185359">
    <property type="component" value="Segment"/>
</dbReference>
<dbReference type="Proteomes" id="UP000185379">
    <property type="component" value="Segment"/>
</dbReference>
<evidence type="ECO:0000313" key="12">
    <source>
        <dbReference type="EMBL" id="AIX21014.1"/>
    </source>
</evidence>
<dbReference type="Proteomes" id="UP000185362">
    <property type="component" value="Segment"/>
</dbReference>
<keyword evidence="49" id="KW-1185">Reference proteome</keyword>
<dbReference type="Proteomes" id="UP000185367">
    <property type="component" value="Segment"/>
</dbReference>
<evidence type="ECO:0000313" key="35">
    <source>
        <dbReference type="EMBL" id="AIX37690.1"/>
    </source>
</evidence>
<evidence type="ECO:0000313" key="9">
    <source>
        <dbReference type="EMBL" id="AIX18930.1"/>
    </source>
</evidence>
<evidence type="ECO:0000313" key="4">
    <source>
        <dbReference type="EMBL" id="AIX15602.1"/>
    </source>
</evidence>
<dbReference type="EMBL" id="KJ019075">
    <property type="protein sequence ID" value="AIX25341.1"/>
    <property type="molecule type" value="Genomic_DNA"/>
</dbReference>
<dbReference type="EMBL" id="KJ019077">
    <property type="protein sequence ID" value="AIX25770.1"/>
    <property type="molecule type" value="Genomic_DNA"/>
</dbReference>
<dbReference type="EMBL" id="KJ019031">
    <property type="protein sequence ID" value="AIX15384.1"/>
    <property type="molecule type" value="Genomic_DNA"/>
</dbReference>
<evidence type="ECO:0000313" key="32">
    <source>
        <dbReference type="EMBL" id="AIX36545.1"/>
    </source>
</evidence>
<dbReference type="Proteomes" id="UP000185351">
    <property type="component" value="Segment"/>
</dbReference>
<dbReference type="Proteomes" id="UP000185372">
    <property type="component" value="Genome"/>
</dbReference>
<dbReference type="EMBL" id="KJ019127">
    <property type="protein sequence ID" value="AIX37908.1"/>
    <property type="molecule type" value="Genomic_DNA"/>
</dbReference>
<dbReference type="EMBL" id="KJ019083">
    <property type="protein sequence ID" value="AIX27059.1"/>
    <property type="molecule type" value="Genomic_DNA"/>
</dbReference>
<dbReference type="Proteomes" id="UP000185370">
    <property type="component" value="Segment"/>
</dbReference>
<evidence type="ECO:0000313" key="16">
    <source>
        <dbReference type="EMBL" id="AIX24686.1"/>
    </source>
</evidence>